<comment type="caution">
    <text evidence="3">The sequence shown here is derived from an EMBL/GenBank/DDBJ whole genome shotgun (WGS) entry which is preliminary data.</text>
</comment>
<reference evidence="4" key="1">
    <citation type="journal article" date="2019" name="Int. J. Syst. Evol. Microbiol.">
        <title>The Global Catalogue of Microorganisms (GCM) 10K type strain sequencing project: providing services to taxonomists for standard genome sequencing and annotation.</title>
        <authorList>
            <consortium name="The Broad Institute Genomics Platform"/>
            <consortium name="The Broad Institute Genome Sequencing Center for Infectious Disease"/>
            <person name="Wu L."/>
            <person name="Ma J."/>
        </authorList>
    </citation>
    <scope>NUCLEOTIDE SEQUENCE [LARGE SCALE GENOMIC DNA]</scope>
    <source>
        <strain evidence="4">JCM 17068</strain>
    </source>
</reference>
<dbReference type="EMBL" id="BAABCS010000017">
    <property type="protein sequence ID" value="GAA4052578.1"/>
    <property type="molecule type" value="Genomic_DNA"/>
</dbReference>
<gene>
    <name evidence="3" type="ORF">GCM10022388_18590</name>
</gene>
<sequence length="156" mass="17485">MEKNEKMKNKLFLLFVFITTICKSQTLIQSVNSGSLIASNTSLSVGEIVIVPTQNQSNSGLIGILTQVNQQQLEVSQFEISENIVVYPNPTIATIYFKTSENLLNENVSIYNTTGQLVLESKIENNNSLDLNKLSSGIYLIQFSNKKFNSFKIIKR</sequence>
<organism evidence="3 4">
    <name type="scientific">Flavobacterium chungnamense</name>
    <dbReference type="NCBI Taxonomy" id="706182"/>
    <lineage>
        <taxon>Bacteria</taxon>
        <taxon>Pseudomonadati</taxon>
        <taxon>Bacteroidota</taxon>
        <taxon>Flavobacteriia</taxon>
        <taxon>Flavobacteriales</taxon>
        <taxon>Flavobacteriaceae</taxon>
        <taxon>Flavobacterium</taxon>
    </lineage>
</organism>
<evidence type="ECO:0000256" key="1">
    <source>
        <dbReference type="ARBA" id="ARBA00022729"/>
    </source>
</evidence>
<dbReference type="Pfam" id="PF18962">
    <property type="entry name" value="Por_Secre_tail"/>
    <property type="match status" value="1"/>
</dbReference>
<keyword evidence="4" id="KW-1185">Reference proteome</keyword>
<evidence type="ECO:0000313" key="3">
    <source>
        <dbReference type="EMBL" id="GAA4052578.1"/>
    </source>
</evidence>
<dbReference type="InterPro" id="IPR026444">
    <property type="entry name" value="Secre_tail"/>
</dbReference>
<proteinExistence type="predicted"/>
<keyword evidence="1" id="KW-0732">Signal</keyword>
<accession>A0ABP7UUM3</accession>
<evidence type="ECO:0000259" key="2">
    <source>
        <dbReference type="Pfam" id="PF18962"/>
    </source>
</evidence>
<dbReference type="Proteomes" id="UP001500426">
    <property type="component" value="Unassembled WGS sequence"/>
</dbReference>
<name>A0ABP7UUM3_9FLAO</name>
<evidence type="ECO:0000313" key="4">
    <source>
        <dbReference type="Proteomes" id="UP001500426"/>
    </source>
</evidence>
<feature type="domain" description="Secretion system C-terminal sorting" evidence="2">
    <location>
        <begin position="86"/>
        <end position="150"/>
    </location>
</feature>
<protein>
    <recommendedName>
        <fullName evidence="2">Secretion system C-terminal sorting domain-containing protein</fullName>
    </recommendedName>
</protein>
<dbReference type="NCBIfam" id="TIGR04183">
    <property type="entry name" value="Por_Secre_tail"/>
    <property type="match status" value="1"/>
</dbReference>